<dbReference type="InterPro" id="IPR036390">
    <property type="entry name" value="WH_DNA-bd_sf"/>
</dbReference>
<dbReference type="eggNOG" id="arCOG03924">
    <property type="taxonomic scope" value="Archaea"/>
</dbReference>
<proteinExistence type="predicted"/>
<evidence type="ECO:0000313" key="1">
    <source>
        <dbReference type="EMBL" id="ELY54651.1"/>
    </source>
</evidence>
<keyword evidence="2" id="KW-1185">Reference proteome</keyword>
<name>L9WZP3_9EURY</name>
<accession>L9WZP3</accession>
<dbReference type="EMBL" id="AOIB01000036">
    <property type="protein sequence ID" value="ELY54651.1"/>
    <property type="molecule type" value="Genomic_DNA"/>
</dbReference>
<dbReference type="SUPFAM" id="SSF46785">
    <property type="entry name" value="Winged helix' DNA-binding domain"/>
    <property type="match status" value="1"/>
</dbReference>
<protein>
    <recommendedName>
        <fullName evidence="3">PhiH1 repressor-like protein</fullName>
    </recommendedName>
</protein>
<dbReference type="InterPro" id="IPR036388">
    <property type="entry name" value="WH-like_DNA-bd_sf"/>
</dbReference>
<dbReference type="RefSeq" id="WP_005558992.1">
    <property type="nucleotide sequence ID" value="NZ_AOIB01000036.1"/>
</dbReference>
<reference evidence="1 2" key="1">
    <citation type="journal article" date="2014" name="PLoS Genet.">
        <title>Phylogenetically driven sequencing of extremely halophilic archaea reveals strategies for static and dynamic osmo-response.</title>
        <authorList>
            <person name="Becker E.A."/>
            <person name="Seitzer P.M."/>
            <person name="Tritt A."/>
            <person name="Larsen D."/>
            <person name="Krusor M."/>
            <person name="Yao A.I."/>
            <person name="Wu D."/>
            <person name="Madern D."/>
            <person name="Eisen J.A."/>
            <person name="Darling A.E."/>
            <person name="Facciotti M.T."/>
        </authorList>
    </citation>
    <scope>NUCLEOTIDE SEQUENCE [LARGE SCALE GENOMIC DNA]</scope>
    <source>
        <strain evidence="1 2">DSM 10524</strain>
    </source>
</reference>
<dbReference type="Proteomes" id="UP000011688">
    <property type="component" value="Unassembled WGS sequence"/>
</dbReference>
<comment type="caution">
    <text evidence="1">The sequence shown here is derived from an EMBL/GenBank/DDBJ whole genome shotgun (WGS) entry which is preliminary data.</text>
</comment>
<gene>
    <name evidence="1" type="ORF">C491_18654</name>
</gene>
<organism evidence="1 2">
    <name type="scientific">Natronococcus amylolyticus DSM 10524</name>
    <dbReference type="NCBI Taxonomy" id="1227497"/>
    <lineage>
        <taxon>Archaea</taxon>
        <taxon>Methanobacteriati</taxon>
        <taxon>Methanobacteriota</taxon>
        <taxon>Stenosarchaea group</taxon>
        <taxon>Halobacteria</taxon>
        <taxon>Halobacteriales</taxon>
        <taxon>Natrialbaceae</taxon>
        <taxon>Natronococcus</taxon>
    </lineage>
</organism>
<dbReference type="OrthoDB" id="285635at2157"/>
<evidence type="ECO:0000313" key="2">
    <source>
        <dbReference type="Proteomes" id="UP000011688"/>
    </source>
</evidence>
<dbReference type="Gene3D" id="1.10.10.10">
    <property type="entry name" value="Winged helix-like DNA-binding domain superfamily/Winged helix DNA-binding domain"/>
    <property type="match status" value="1"/>
</dbReference>
<evidence type="ECO:0008006" key="3">
    <source>
        <dbReference type="Google" id="ProtNLM"/>
    </source>
</evidence>
<sequence length="88" mass="10183">MTDDSPEWMHPVDEELLRLLQDEELFMPDQLAEEVEPRAPQVAYRCRELAKYGLVTKHAMGMYDISDLGERYLAGEVDPNELEPEDDS</sequence>
<dbReference type="AlphaFoldDB" id="L9WZP3"/>